<dbReference type="KEGG" id="maqe:RJ40_11690"/>
<gene>
    <name evidence="8" type="ORF">RJ40_11690</name>
</gene>
<evidence type="ECO:0000313" key="9">
    <source>
        <dbReference type="Proteomes" id="UP001042704"/>
    </source>
</evidence>
<keyword evidence="5" id="KW-0411">Iron-sulfur</keyword>
<dbReference type="EC" id="4.2.1.2" evidence="8"/>
<keyword evidence="3" id="KW-0479">Metal-binding</keyword>
<dbReference type="InterPro" id="IPR004646">
    <property type="entry name" value="Fe-S_hydro-lyase_TtdA-typ_cat"/>
</dbReference>
<evidence type="ECO:0000256" key="3">
    <source>
        <dbReference type="ARBA" id="ARBA00022723"/>
    </source>
</evidence>
<evidence type="ECO:0000259" key="7">
    <source>
        <dbReference type="Pfam" id="PF05681"/>
    </source>
</evidence>
<dbReference type="PANTHER" id="PTHR30389">
    <property type="entry name" value="FUMARATE HYDRATASE-RELATED"/>
    <property type="match status" value="1"/>
</dbReference>
<dbReference type="AlphaFoldDB" id="A0A8A3SB07"/>
<feature type="domain" description="Fe-S hydro-lyase tartrate dehydratase alpha-type catalytic" evidence="7">
    <location>
        <begin position="15"/>
        <end position="273"/>
    </location>
</feature>
<keyword evidence="9" id="KW-1185">Reference proteome</keyword>
<sequence>MESASSGLLDAVAAATASALQEAETSLPADVKAAIGRALEREQDPTARAQLENIRENIRYAGERGLPLCQDTGVPVIYLTLPPSVPATGELYEAVARGVRQATAAVPLRPNVVDPLTRENTRDNTGGGMPAVHVKPGRELTVTVLPKGAGAENCSRIAMLLPSQKGEIARFVAETMLLAGGKPCPPVVLGVGIGATFDGAAALAKEALLLPIDEMDPFEQELCEAVNALGIGPMGLGGTVTALAVKVKRGHCHTASLPVAVNVQCWASRRATRKVEAEQWT</sequence>
<reference evidence="8" key="1">
    <citation type="journal article" date="2001" name="Int. J. Syst. Evol. Microbiol.">
        <title>Methanofollis aquaemaris sp. nov., a methanogen isolated from an aquaculture fish pond.</title>
        <authorList>
            <person name="Lai M.C."/>
            <person name="Chen S.C."/>
        </authorList>
    </citation>
    <scope>NUCLEOTIDE SEQUENCE</scope>
    <source>
        <strain evidence="8">N2F9704</strain>
    </source>
</reference>
<reference evidence="8" key="2">
    <citation type="submission" date="2019-02" db="EMBL/GenBank/DDBJ databases">
        <authorList>
            <person name="Chen S.-C."/>
            <person name="Chien H.-H."/>
            <person name="Lai M.-C."/>
        </authorList>
    </citation>
    <scope>NUCLEOTIDE SEQUENCE</scope>
    <source>
        <strain evidence="8">N2F9704</strain>
    </source>
</reference>
<keyword evidence="4" id="KW-0408">Iron</keyword>
<comment type="similarity">
    <text evidence="1">Belongs to the class-I fumarase family.</text>
</comment>
<organism evidence="8 9">
    <name type="scientific">Methanofollis aquaemaris</name>
    <dbReference type="NCBI Taxonomy" id="126734"/>
    <lineage>
        <taxon>Archaea</taxon>
        <taxon>Methanobacteriati</taxon>
        <taxon>Methanobacteriota</taxon>
        <taxon>Stenosarchaea group</taxon>
        <taxon>Methanomicrobia</taxon>
        <taxon>Methanomicrobiales</taxon>
        <taxon>Methanomicrobiaceae</taxon>
        <taxon>Methanofollis</taxon>
    </lineage>
</organism>
<evidence type="ECO:0000256" key="6">
    <source>
        <dbReference type="ARBA" id="ARBA00023239"/>
    </source>
</evidence>
<dbReference type="InterPro" id="IPR051208">
    <property type="entry name" value="Class-I_Fumarase/Tartrate_DH"/>
</dbReference>
<evidence type="ECO:0000256" key="2">
    <source>
        <dbReference type="ARBA" id="ARBA00022485"/>
    </source>
</evidence>
<dbReference type="NCBIfam" id="NF004885">
    <property type="entry name" value="PRK06246.1"/>
    <property type="match status" value="1"/>
</dbReference>
<dbReference type="NCBIfam" id="TIGR00722">
    <property type="entry name" value="ttdA_fumA_fumB"/>
    <property type="match status" value="1"/>
</dbReference>
<dbReference type="GO" id="GO:0004333">
    <property type="term" value="F:fumarate hydratase activity"/>
    <property type="evidence" value="ECO:0007669"/>
    <property type="project" value="UniProtKB-EC"/>
</dbReference>
<dbReference type="GO" id="GO:0046872">
    <property type="term" value="F:metal ion binding"/>
    <property type="evidence" value="ECO:0007669"/>
    <property type="project" value="UniProtKB-KW"/>
</dbReference>
<evidence type="ECO:0000256" key="5">
    <source>
        <dbReference type="ARBA" id="ARBA00023014"/>
    </source>
</evidence>
<dbReference type="GO" id="GO:0051539">
    <property type="term" value="F:4 iron, 4 sulfur cluster binding"/>
    <property type="evidence" value="ECO:0007669"/>
    <property type="project" value="UniProtKB-KW"/>
</dbReference>
<evidence type="ECO:0000256" key="1">
    <source>
        <dbReference type="ARBA" id="ARBA00008876"/>
    </source>
</evidence>
<keyword evidence="6 8" id="KW-0456">Lyase</keyword>
<keyword evidence="2" id="KW-0004">4Fe-4S</keyword>
<proteinExistence type="inferred from homology"/>
<protein>
    <submittedName>
        <fullName evidence="8">Fumarate hydratase</fullName>
        <ecNumber evidence="8">4.2.1.2</ecNumber>
    </submittedName>
</protein>
<dbReference type="Proteomes" id="UP001042704">
    <property type="component" value="Chromosome"/>
</dbReference>
<dbReference type="EMBL" id="CP036172">
    <property type="protein sequence ID" value="QSZ68456.1"/>
    <property type="molecule type" value="Genomic_DNA"/>
</dbReference>
<dbReference type="PANTHER" id="PTHR30389:SF17">
    <property type="entry name" value="L(+)-TARTRATE DEHYDRATASE SUBUNIT ALPHA-RELATED"/>
    <property type="match status" value="1"/>
</dbReference>
<accession>A0A8A3SB07</accession>
<evidence type="ECO:0000256" key="4">
    <source>
        <dbReference type="ARBA" id="ARBA00023004"/>
    </source>
</evidence>
<name>A0A8A3SB07_9EURY</name>
<evidence type="ECO:0000313" key="8">
    <source>
        <dbReference type="EMBL" id="QSZ68456.1"/>
    </source>
</evidence>
<dbReference type="Pfam" id="PF05681">
    <property type="entry name" value="Fumerase"/>
    <property type="match status" value="1"/>
</dbReference>